<sequence>MTSPFGPAADRAQRDKDAYFGLIARHSATLYAAAEHNDVDAVFQVLADLYSSLSTPMTGAADITHHLLVAAHEDAPAHLRTPTGAFDLNRVVSSDQPDALAVIDIAARLGETSLTRAEEHLVEAQQALDACQEALAHLASDGDEITRKHTAVTTIWTLRDHPHAAAVALLYAWAALRAMHQPTPPAHTPG</sequence>
<dbReference type="AlphaFoldDB" id="A0A3M8X784"/>
<organism evidence="2 3">
    <name type="scientific">Streptomyces botrytidirepellens</name>
    <dbReference type="NCBI Taxonomy" id="2486417"/>
    <lineage>
        <taxon>Bacteria</taxon>
        <taxon>Bacillati</taxon>
        <taxon>Actinomycetota</taxon>
        <taxon>Actinomycetes</taxon>
        <taxon>Kitasatosporales</taxon>
        <taxon>Streptomycetaceae</taxon>
        <taxon>Streptomyces</taxon>
    </lineage>
</organism>
<feature type="coiled-coil region" evidence="1">
    <location>
        <begin position="114"/>
        <end position="141"/>
    </location>
</feature>
<evidence type="ECO:0000256" key="1">
    <source>
        <dbReference type="SAM" id="Coils"/>
    </source>
</evidence>
<dbReference type="EMBL" id="RIBZ01000031">
    <property type="protein sequence ID" value="RNG37987.1"/>
    <property type="molecule type" value="Genomic_DNA"/>
</dbReference>
<comment type="caution">
    <text evidence="2">The sequence shown here is derived from an EMBL/GenBank/DDBJ whole genome shotgun (WGS) entry which is preliminary data.</text>
</comment>
<gene>
    <name evidence="2" type="ORF">EEJ42_02040</name>
</gene>
<proteinExistence type="predicted"/>
<evidence type="ECO:0000313" key="3">
    <source>
        <dbReference type="Proteomes" id="UP000275401"/>
    </source>
</evidence>
<accession>A0A3M8X784</accession>
<reference evidence="2 3" key="1">
    <citation type="submission" date="2018-11" db="EMBL/GenBank/DDBJ databases">
        <title>The Potential of Streptomyces as Biocontrol Agents against the Tomato grey mould, Botrytis cinerea (Gray mold) Frontiers in Microbiology.</title>
        <authorList>
            <person name="Li D."/>
        </authorList>
    </citation>
    <scope>NUCLEOTIDE SEQUENCE [LARGE SCALE GENOMIC DNA]</scope>
    <source>
        <strain evidence="2 3">NEAU-LD23</strain>
    </source>
</reference>
<dbReference type="Proteomes" id="UP000275401">
    <property type="component" value="Unassembled WGS sequence"/>
</dbReference>
<name>A0A3M8X784_9ACTN</name>
<keyword evidence="3" id="KW-1185">Reference proteome</keyword>
<dbReference type="RefSeq" id="WP_123098316.1">
    <property type="nucleotide sequence ID" value="NZ_RIBZ01000031.1"/>
</dbReference>
<evidence type="ECO:0000313" key="2">
    <source>
        <dbReference type="EMBL" id="RNG37987.1"/>
    </source>
</evidence>
<protein>
    <submittedName>
        <fullName evidence="2">Uncharacterized protein</fullName>
    </submittedName>
</protein>
<keyword evidence="1" id="KW-0175">Coiled coil</keyword>